<dbReference type="InterPro" id="IPR040773">
    <property type="entry name" value="Rpn6_N"/>
</dbReference>
<evidence type="ECO:0000256" key="2">
    <source>
        <dbReference type="ARBA" id="ARBA00022942"/>
    </source>
</evidence>
<feature type="domain" description="PCI" evidence="3">
    <location>
        <begin position="250"/>
        <end position="418"/>
    </location>
</feature>
<dbReference type="Proteomes" id="UP000014500">
    <property type="component" value="Unassembled WGS sequence"/>
</dbReference>
<reference evidence="5" key="1">
    <citation type="submission" date="2011-05" db="EMBL/GenBank/DDBJ databases">
        <authorList>
            <person name="Richards S.R."/>
            <person name="Qu J."/>
            <person name="Jiang H."/>
            <person name="Jhangiani S.N."/>
            <person name="Agravi P."/>
            <person name="Goodspeed R."/>
            <person name="Gross S."/>
            <person name="Mandapat C."/>
            <person name="Jackson L."/>
            <person name="Mathew T."/>
            <person name="Pu L."/>
            <person name="Thornton R."/>
            <person name="Saada N."/>
            <person name="Wilczek-Boney K.B."/>
            <person name="Lee S."/>
            <person name="Kovar C."/>
            <person name="Wu Y."/>
            <person name="Scherer S.E."/>
            <person name="Worley K.C."/>
            <person name="Muzny D.M."/>
            <person name="Gibbs R."/>
        </authorList>
    </citation>
    <scope>NUCLEOTIDE SEQUENCE</scope>
    <source>
        <strain evidence="5">Brora</strain>
    </source>
</reference>
<dbReference type="GO" id="GO:0000502">
    <property type="term" value="C:proteasome complex"/>
    <property type="evidence" value="ECO:0007669"/>
    <property type="project" value="UniProtKB-KW"/>
</dbReference>
<dbReference type="STRING" id="126957.T1JCM6"/>
<dbReference type="OMA" id="ESKIYHA"/>
<dbReference type="SMART" id="SM00753">
    <property type="entry name" value="PAM"/>
    <property type="match status" value="1"/>
</dbReference>
<dbReference type="AlphaFoldDB" id="T1JCM6"/>
<protein>
    <recommendedName>
        <fullName evidence="3">PCI domain-containing protein</fullName>
    </recommendedName>
</protein>
<dbReference type="InterPro" id="IPR000717">
    <property type="entry name" value="PCI_dom"/>
</dbReference>
<evidence type="ECO:0000313" key="4">
    <source>
        <dbReference type="EnsemblMetazoa" id="SMAR011544-PA"/>
    </source>
</evidence>
<dbReference type="EnsemblMetazoa" id="SMAR011544-RA">
    <property type="protein sequence ID" value="SMAR011544-PA"/>
    <property type="gene ID" value="SMAR011544"/>
</dbReference>
<dbReference type="PROSITE" id="PS50250">
    <property type="entry name" value="PCI"/>
    <property type="match status" value="1"/>
</dbReference>
<dbReference type="SUPFAM" id="SSF46785">
    <property type="entry name" value="Winged helix' DNA-binding domain"/>
    <property type="match status" value="1"/>
</dbReference>
<dbReference type="EMBL" id="JH432069">
    <property type="status" value="NOT_ANNOTATED_CDS"/>
    <property type="molecule type" value="Genomic_DNA"/>
</dbReference>
<dbReference type="FunFam" id="1.25.40.570:FF:000003">
    <property type="entry name" value="26S proteasome non-ATPase regulatory subunit 11"/>
    <property type="match status" value="1"/>
</dbReference>
<dbReference type="InterPro" id="IPR036390">
    <property type="entry name" value="WH_DNA-bd_sf"/>
</dbReference>
<name>T1JCM6_STRMM</name>
<dbReference type="Pfam" id="PF18503">
    <property type="entry name" value="RPN6_C_helix"/>
    <property type="match status" value="1"/>
</dbReference>
<evidence type="ECO:0000256" key="1">
    <source>
        <dbReference type="ARBA" id="ARBA00007454"/>
    </source>
</evidence>
<comment type="similarity">
    <text evidence="1">Belongs to the proteasome subunit S9 family.</text>
</comment>
<dbReference type="Pfam" id="PF01399">
    <property type="entry name" value="PCI"/>
    <property type="match status" value="1"/>
</dbReference>
<dbReference type="Gene3D" id="1.25.40.570">
    <property type="match status" value="1"/>
</dbReference>
<proteinExistence type="inferred from homology"/>
<dbReference type="InterPro" id="IPR050871">
    <property type="entry name" value="26S_Proteasome/COP9_Components"/>
</dbReference>
<dbReference type="SMART" id="SM00088">
    <property type="entry name" value="PINT"/>
    <property type="match status" value="1"/>
</dbReference>
<reference evidence="4" key="2">
    <citation type="submission" date="2015-02" db="UniProtKB">
        <authorList>
            <consortium name="EnsemblMetazoa"/>
        </authorList>
    </citation>
    <scope>IDENTIFICATION</scope>
</reference>
<organism evidence="4 5">
    <name type="scientific">Strigamia maritima</name>
    <name type="common">European centipede</name>
    <name type="synonym">Geophilus maritimus</name>
    <dbReference type="NCBI Taxonomy" id="126957"/>
    <lineage>
        <taxon>Eukaryota</taxon>
        <taxon>Metazoa</taxon>
        <taxon>Ecdysozoa</taxon>
        <taxon>Arthropoda</taxon>
        <taxon>Myriapoda</taxon>
        <taxon>Chilopoda</taxon>
        <taxon>Pleurostigmophora</taxon>
        <taxon>Geophilomorpha</taxon>
        <taxon>Linotaeniidae</taxon>
        <taxon>Strigamia</taxon>
    </lineage>
</organism>
<dbReference type="InterPro" id="IPR040780">
    <property type="entry name" value="Rpn6_C_helix"/>
</dbReference>
<evidence type="ECO:0000259" key="3">
    <source>
        <dbReference type="PROSITE" id="PS50250"/>
    </source>
</evidence>
<keyword evidence="5" id="KW-1185">Reference proteome</keyword>
<dbReference type="HOGENOM" id="CLU_029573_2_1_1"/>
<dbReference type="PANTHER" id="PTHR10678">
    <property type="entry name" value="26S PROTEASOME NON-ATPASE REGULATORY SUBUNIT 11/COP9 SIGNALOSOME COMPLEX SUBUNIT 2"/>
    <property type="match status" value="1"/>
</dbReference>
<sequence>MAAAVMLERAQQAIASTDKQAGVEILNKIGNFFALFASFILRFIEPVNFIDLLFLSVHTHDEVDDEETVRIKEQSILELGQVLSKMDRANDLIELIKNTRPFLGLISKAKAAKLVRALVDIFLDMDAKTGFEVELCKECIEWAKQEKRTFLRQSLESRLISLYYDTEKYTEALLLGSALLRELKKLDDKNLLVEVQLLESKTYHALSNLPKARAALTSARTTANAIYCPPKLQASLDLQSGILHAADEKDFKTAYSYFYEAFEGFDSVDSPKALIALKYMLLSKIMLNLADDVQSILSGKLALRHAGSEIEAMKSIAQASHKRSLADFQKTLKNYEKELVEDPIIRAHLDTLYDNMLEQNLCRIIEPYSRVQVEFISGSIHLSMDQVEKKLSQMILDKKFNGILDQGEGVLIVFEDTPVDKTYENALETIQNMGKVVDSLYQKLRYMMERDQALSTTPSLQTGVVVPLRSTQNSFNLASILGFSRRQEKFIFYYIFTSLH</sequence>
<dbReference type="PhylomeDB" id="T1JCM6"/>
<accession>T1JCM6</accession>
<dbReference type="eggNOG" id="KOG1463">
    <property type="taxonomic scope" value="Eukaryota"/>
</dbReference>
<dbReference type="Pfam" id="PF18055">
    <property type="entry name" value="RPN6_N"/>
    <property type="match status" value="1"/>
</dbReference>
<keyword evidence="2" id="KW-0647">Proteasome</keyword>
<evidence type="ECO:0000313" key="5">
    <source>
        <dbReference type="Proteomes" id="UP000014500"/>
    </source>
</evidence>